<name>A0ABD3RH50_9STRA</name>
<dbReference type="EMBL" id="JALLPB020000211">
    <property type="protein sequence ID" value="KAL3812203.1"/>
    <property type="molecule type" value="Genomic_DNA"/>
</dbReference>
<keyword evidence="2" id="KW-1133">Transmembrane helix</keyword>
<accession>A0ABD3RH50</accession>
<proteinExistence type="predicted"/>
<keyword evidence="4" id="KW-1185">Reference proteome</keyword>
<feature type="region of interest" description="Disordered" evidence="1">
    <location>
        <begin position="69"/>
        <end position="92"/>
    </location>
</feature>
<comment type="caution">
    <text evidence="3">The sequence shown here is derived from an EMBL/GenBank/DDBJ whole genome shotgun (WGS) entry which is preliminary data.</text>
</comment>
<evidence type="ECO:0000256" key="2">
    <source>
        <dbReference type="SAM" id="Phobius"/>
    </source>
</evidence>
<keyword evidence="2" id="KW-0812">Transmembrane</keyword>
<evidence type="ECO:0000313" key="3">
    <source>
        <dbReference type="EMBL" id="KAL3812203.1"/>
    </source>
</evidence>
<evidence type="ECO:0000313" key="4">
    <source>
        <dbReference type="Proteomes" id="UP001530377"/>
    </source>
</evidence>
<gene>
    <name evidence="3" type="ORF">ACHAXA_009677</name>
</gene>
<feature type="transmembrane region" description="Helical" evidence="2">
    <location>
        <begin position="202"/>
        <end position="222"/>
    </location>
</feature>
<dbReference type="Proteomes" id="UP001530377">
    <property type="component" value="Unassembled WGS sequence"/>
</dbReference>
<organism evidence="3 4">
    <name type="scientific">Cyclostephanos tholiformis</name>
    <dbReference type="NCBI Taxonomy" id="382380"/>
    <lineage>
        <taxon>Eukaryota</taxon>
        <taxon>Sar</taxon>
        <taxon>Stramenopiles</taxon>
        <taxon>Ochrophyta</taxon>
        <taxon>Bacillariophyta</taxon>
        <taxon>Coscinodiscophyceae</taxon>
        <taxon>Thalassiosirophycidae</taxon>
        <taxon>Stephanodiscales</taxon>
        <taxon>Stephanodiscaceae</taxon>
        <taxon>Cyclostephanos</taxon>
    </lineage>
</organism>
<dbReference type="AlphaFoldDB" id="A0ABD3RH50"/>
<feature type="transmembrane region" description="Helical" evidence="2">
    <location>
        <begin position="152"/>
        <end position="171"/>
    </location>
</feature>
<protein>
    <submittedName>
        <fullName evidence="3">Uncharacterized protein</fullName>
    </submittedName>
</protein>
<keyword evidence="2" id="KW-0472">Membrane</keyword>
<evidence type="ECO:0000256" key="1">
    <source>
        <dbReference type="SAM" id="MobiDB-lite"/>
    </source>
</evidence>
<feature type="compositionally biased region" description="Acidic residues" evidence="1">
    <location>
        <begin position="70"/>
        <end position="86"/>
    </location>
</feature>
<sequence length="1100" mass="123506">MTTIDGHGNRLRLPLSSIPPSTDMTTTTTTNDVIGGMGNKRRSIIDVEKRQRLPLSPVLSSLFLSSIREEEGDDEDKDEEDTDVDPNDPRRHHRVMHAVVDTTMQVMDYLEDEIDTNTWNKLDDFVPMQLRLAIEDQVFGWDHFLSSILGHVGYTLASYVMTYWLVTFVVLRRVPWGGVSVDHRGEDYRNADLRPWGMPYELFAFLRTVLSIGFAISTFRTIRRRRRVWLPRHAAFSSSTAAAGRFTFHEADRQSRRFVLGTELWNKLRRSYAKRRDRMLAQNRVRVLGGGGVVAPVGGGEGARKRFHSDTSNGAVDDGCVEDETDDSMGGGSSIGDKDVLAHRGGRNRGDRFQMLDSHTLPNFAMESVCHDQMPFAYGKIKRVPYVHGGFFGAAPFMLTNPHWIGILRRLMPDVYVEISRRAAYAPAPKLIHWAENNPVVAAYGTAHELEFSGKVPTLEWDVFLDPYLVRRVEIVLSEKESFVRRQKNARQGKILQNYSESTGENNDAIDLDETKRLVPLEEKAMEGGRISNMSNSTKNSEPVINASDERLVISYYDEEIKRRTAILVERMLIAHGNMVQIAMEQISEKTGYLKRYNFSRVKRTRKTLGGGIFARQWLAIYSEAMKLGVGHDDDDSDCWDDTSLEDLDEFADSPNINGDGDSKNHVPANGEPRWGNTSLDSKSAAATPNSLDMASLSVTRTPLDQTVESDDDDDASSGPPRKIIMIRNNAEIDEGEISTDGDCNGFINSETTSPRLKADHTIIRRRAKRASPGEKKRRSGRMTPSKANARDHLDQAATSLEMVAICPDKSMSDSISILKPILECASPFRVVLDMKSRYISRHVWALVVDYLRGAGAKVEGIASFFVEEVRDISQYCSSPINEIVFAHSAGDMQEGCHSGKIRRGDRVFFNAGSLLWDYPNVYDLEVVKNILGHRFHPFFDEQGIKEGYHFKPYAKTIQSSLASPKYNRRNYDSESETCDESTFDDGESNASDLFARLLISNTKKKSLSGTDFVFEEAPDGDCSTIQQYKDYYQLSIGLYVQEFAIDEVAISLIAKYVNLNLHVYNLGLSWGGINGLTVKGIQPGRFTATDGKSVSSQCL</sequence>
<reference evidence="3 4" key="1">
    <citation type="submission" date="2024-10" db="EMBL/GenBank/DDBJ databases">
        <title>Updated reference genomes for cyclostephanoid diatoms.</title>
        <authorList>
            <person name="Roberts W.R."/>
            <person name="Alverson A.J."/>
        </authorList>
    </citation>
    <scope>NUCLEOTIDE SEQUENCE [LARGE SCALE GENOMIC DNA]</scope>
    <source>
        <strain evidence="3 4">AJA228-03</strain>
    </source>
</reference>
<feature type="compositionally biased region" description="Basic residues" evidence="1">
    <location>
        <begin position="764"/>
        <end position="781"/>
    </location>
</feature>
<feature type="compositionally biased region" description="Polar residues" evidence="1">
    <location>
        <begin position="676"/>
        <end position="707"/>
    </location>
</feature>
<feature type="region of interest" description="Disordered" evidence="1">
    <location>
        <begin position="1"/>
        <end position="37"/>
    </location>
</feature>
<feature type="region of interest" description="Disordered" evidence="1">
    <location>
        <begin position="759"/>
        <end position="791"/>
    </location>
</feature>
<feature type="region of interest" description="Disordered" evidence="1">
    <location>
        <begin position="650"/>
        <end position="724"/>
    </location>
</feature>